<dbReference type="GO" id="GO:0005886">
    <property type="term" value="C:plasma membrane"/>
    <property type="evidence" value="ECO:0007669"/>
    <property type="project" value="TreeGrafter"/>
</dbReference>
<dbReference type="Gene3D" id="3.40.50.300">
    <property type="entry name" value="P-loop containing nucleotide triphosphate hydrolases"/>
    <property type="match status" value="1"/>
</dbReference>
<dbReference type="InterPro" id="IPR027417">
    <property type="entry name" value="P-loop_NTPase"/>
</dbReference>
<evidence type="ECO:0000313" key="14">
    <source>
        <dbReference type="Proteomes" id="UP000505210"/>
    </source>
</evidence>
<feature type="region of interest" description="Disordered" evidence="10">
    <location>
        <begin position="774"/>
        <end position="793"/>
    </location>
</feature>
<dbReference type="CDD" id="cd05387">
    <property type="entry name" value="BY-kinase"/>
    <property type="match status" value="1"/>
</dbReference>
<evidence type="ECO:0000256" key="6">
    <source>
        <dbReference type="ARBA" id="ARBA00022840"/>
    </source>
</evidence>
<evidence type="ECO:0000256" key="2">
    <source>
        <dbReference type="ARBA" id="ARBA00011903"/>
    </source>
</evidence>
<dbReference type="Proteomes" id="UP000505210">
    <property type="component" value="Chromosome"/>
</dbReference>
<feature type="transmembrane region" description="Helical" evidence="11">
    <location>
        <begin position="55"/>
        <end position="74"/>
    </location>
</feature>
<evidence type="ECO:0000256" key="9">
    <source>
        <dbReference type="SAM" id="Coils"/>
    </source>
</evidence>
<feature type="coiled-coil region" evidence="9">
    <location>
        <begin position="212"/>
        <end position="239"/>
    </location>
</feature>
<evidence type="ECO:0000313" key="13">
    <source>
        <dbReference type="EMBL" id="QKD84211.1"/>
    </source>
</evidence>
<dbReference type="AlphaFoldDB" id="A0A6M8BKQ0"/>
<evidence type="ECO:0000256" key="4">
    <source>
        <dbReference type="ARBA" id="ARBA00022741"/>
    </source>
</evidence>
<gene>
    <name evidence="13" type="ORF">HPC62_20345</name>
</gene>
<evidence type="ECO:0000259" key="12">
    <source>
        <dbReference type="Pfam" id="PF13614"/>
    </source>
</evidence>
<keyword evidence="9" id="KW-0175">Coiled coil</keyword>
<keyword evidence="7" id="KW-0829">Tyrosine-protein kinase</keyword>
<keyword evidence="3 13" id="KW-0808">Transferase</keyword>
<dbReference type="GO" id="GO:0004715">
    <property type="term" value="F:non-membrane spanning protein tyrosine kinase activity"/>
    <property type="evidence" value="ECO:0007669"/>
    <property type="project" value="UniProtKB-EC"/>
</dbReference>
<accession>A0A6M8BKQ0</accession>
<evidence type="ECO:0000256" key="5">
    <source>
        <dbReference type="ARBA" id="ARBA00022777"/>
    </source>
</evidence>
<sequence>MNPENRHEPLRLESSNQLISQLLSQNSASDADEFARLMRKGLNIGTYRRSIFRNFWLTASIVGLVSSLAALRYATTPPTYLGEFQLLVEPLNTQARVVDPLAVTRTSNNVPTEHSFGGLDYPSQIAVLQSPGMLESIVQEVQKSYPDFNVGMLQRGLTVERKGQTNTDMTKILRVSYVHSDPELVAMVLRETSNRYLQYSLEDRKTRYSEGIKFVEDRLPELQNRVNSLQDQLQALQEEYNLVDPKEQGTLLSGEVSQIAAEARETRKLLREQVTLYNSLRQQLNLTPEEAIAASALSEEPGYLKLQEQMQQLEAEIATQSAQFSEESPIILDLRAKQRNLSSLMAQEAQRILGQNLGQGTGNPRVQAFQNSVRLKLIEEMVAAINQIRVLQARSAEIAGIQAQVQNRFQELPAVSRRYSEILRQLEISNRSLDQLLTQRENFQIESAQTEVPWELVSPPTLPKDGQGRPIPFAKSNRELLGAIGASILLGLLAAILLDQFRNVFFRTEDIQDAIDLPVIGVVPYDAGAAHLQAEVPPTATGDRLDSSLFKEAFSSLYANLCFMSDGAPIRSITVCSASPSEGKTTIALHLAQVVASMGKRVLLVDSNLRHADLHRRLRLENETGLSDMLLREVQPDDLIQPTSVRNLFALTAGQPSLEAVRLLASEHMQTAMFRLHQTYDLVIYDAPHLLGLTDAEFISANTDGILMVVSVCQAKKSHVMQALQSLSVHRLPSLGVVANHPNPRAIASLGYYNTHPRPLRRQARMVEEPARALLNGSSGSSNGGNGSHHSRS</sequence>
<name>A0A6M8BKQ0_9CYAN</name>
<keyword evidence="14" id="KW-1185">Reference proteome</keyword>
<dbReference type="RefSeq" id="WP_172358258.1">
    <property type="nucleotide sequence ID" value="NZ_CP053661.1"/>
</dbReference>
<keyword evidence="11" id="KW-0812">Transmembrane</keyword>
<keyword evidence="5 13" id="KW-0418">Kinase</keyword>
<comment type="catalytic activity">
    <reaction evidence="8">
        <text>L-tyrosyl-[protein] + ATP = O-phospho-L-tyrosyl-[protein] + ADP + H(+)</text>
        <dbReference type="Rhea" id="RHEA:10596"/>
        <dbReference type="Rhea" id="RHEA-COMP:10136"/>
        <dbReference type="Rhea" id="RHEA-COMP:20101"/>
        <dbReference type="ChEBI" id="CHEBI:15378"/>
        <dbReference type="ChEBI" id="CHEBI:30616"/>
        <dbReference type="ChEBI" id="CHEBI:46858"/>
        <dbReference type="ChEBI" id="CHEBI:61978"/>
        <dbReference type="ChEBI" id="CHEBI:456216"/>
        <dbReference type="EC" id="2.7.10.2"/>
    </reaction>
</comment>
<dbReference type="GO" id="GO:0005524">
    <property type="term" value="F:ATP binding"/>
    <property type="evidence" value="ECO:0007669"/>
    <property type="project" value="UniProtKB-KW"/>
</dbReference>
<dbReference type="PANTHER" id="PTHR32309">
    <property type="entry name" value="TYROSINE-PROTEIN KINASE"/>
    <property type="match status" value="1"/>
</dbReference>
<dbReference type="InterPro" id="IPR005702">
    <property type="entry name" value="Wzc-like_C"/>
</dbReference>
<comment type="similarity">
    <text evidence="1">Belongs to the CpsD/CapB family.</text>
</comment>
<keyword evidence="11" id="KW-1133">Transmembrane helix</keyword>
<evidence type="ECO:0000256" key="3">
    <source>
        <dbReference type="ARBA" id="ARBA00022679"/>
    </source>
</evidence>
<dbReference type="EMBL" id="CP053661">
    <property type="protein sequence ID" value="QKD84211.1"/>
    <property type="molecule type" value="Genomic_DNA"/>
</dbReference>
<dbReference type="SUPFAM" id="SSF52540">
    <property type="entry name" value="P-loop containing nucleoside triphosphate hydrolases"/>
    <property type="match status" value="1"/>
</dbReference>
<evidence type="ECO:0000256" key="1">
    <source>
        <dbReference type="ARBA" id="ARBA00007316"/>
    </source>
</evidence>
<organism evidence="13 14">
    <name type="scientific">Thermoleptolyngbya sichuanensis A183</name>
    <dbReference type="NCBI Taxonomy" id="2737172"/>
    <lineage>
        <taxon>Bacteria</taxon>
        <taxon>Bacillati</taxon>
        <taxon>Cyanobacteriota</taxon>
        <taxon>Cyanophyceae</taxon>
        <taxon>Oculatellales</taxon>
        <taxon>Oculatellaceae</taxon>
        <taxon>Thermoleptolyngbya</taxon>
        <taxon>Thermoleptolyngbya sichuanensis</taxon>
    </lineage>
</organism>
<dbReference type="NCBIfam" id="TIGR01007">
    <property type="entry name" value="eps_fam"/>
    <property type="match status" value="1"/>
</dbReference>
<evidence type="ECO:0000256" key="11">
    <source>
        <dbReference type="SAM" id="Phobius"/>
    </source>
</evidence>
<evidence type="ECO:0000256" key="10">
    <source>
        <dbReference type="SAM" id="MobiDB-lite"/>
    </source>
</evidence>
<dbReference type="EC" id="2.7.10.2" evidence="2"/>
<dbReference type="InterPro" id="IPR025669">
    <property type="entry name" value="AAA_dom"/>
</dbReference>
<keyword evidence="4" id="KW-0547">Nucleotide-binding</keyword>
<keyword evidence="6" id="KW-0067">ATP-binding</keyword>
<feature type="domain" description="AAA" evidence="12">
    <location>
        <begin position="582"/>
        <end position="709"/>
    </location>
</feature>
<protein>
    <recommendedName>
        <fullName evidence="2">non-specific protein-tyrosine kinase</fullName>
        <ecNumber evidence="2">2.7.10.2</ecNumber>
    </recommendedName>
</protein>
<dbReference type="InterPro" id="IPR050445">
    <property type="entry name" value="Bact_polysacc_biosynth/exp"/>
</dbReference>
<proteinExistence type="inferred from homology"/>
<keyword evidence="11" id="KW-0472">Membrane</keyword>
<dbReference type="PANTHER" id="PTHR32309:SF13">
    <property type="entry name" value="FERRIC ENTEROBACTIN TRANSPORT PROTEIN FEPE"/>
    <property type="match status" value="1"/>
</dbReference>
<dbReference type="Pfam" id="PF13614">
    <property type="entry name" value="AAA_31"/>
    <property type="match status" value="1"/>
</dbReference>
<evidence type="ECO:0000256" key="7">
    <source>
        <dbReference type="ARBA" id="ARBA00023137"/>
    </source>
</evidence>
<evidence type="ECO:0000256" key="8">
    <source>
        <dbReference type="ARBA" id="ARBA00051245"/>
    </source>
</evidence>
<dbReference type="KEGG" id="theu:HPC62_20345"/>
<reference evidence="13 14" key="1">
    <citation type="submission" date="2020-05" db="EMBL/GenBank/DDBJ databases">
        <title>Complete genome sequence of of a novel Thermoleptolyngbya strain isolated from hot springs of Ganzi, Sichuan China.</title>
        <authorList>
            <person name="Tang J."/>
            <person name="Daroch M."/>
            <person name="Li L."/>
            <person name="Waleron K."/>
            <person name="Waleron M."/>
            <person name="Waleron M."/>
        </authorList>
    </citation>
    <scope>NUCLEOTIDE SEQUENCE [LARGE SCALE GENOMIC DNA]</scope>
    <source>
        <strain evidence="13 14">PKUAC-SCTA183</strain>
    </source>
</reference>